<dbReference type="Proteomes" id="UP000324222">
    <property type="component" value="Unassembled WGS sequence"/>
</dbReference>
<protein>
    <submittedName>
        <fullName evidence="1">Uncharacterized protein</fullName>
    </submittedName>
</protein>
<accession>A0A5B7J435</accession>
<keyword evidence="2" id="KW-1185">Reference proteome</keyword>
<dbReference type="EMBL" id="VSRR010075232">
    <property type="protein sequence ID" value="MPC87678.1"/>
    <property type="molecule type" value="Genomic_DNA"/>
</dbReference>
<evidence type="ECO:0000313" key="2">
    <source>
        <dbReference type="Proteomes" id="UP000324222"/>
    </source>
</evidence>
<sequence length="98" mass="10795">MGSGTGSQQTFPGEGARQHRTLSLVLVFVEGHEYLAAISVEVRGPRSLRGRSGACVCSVLVRFPGLPLIRPSRLLKNQEKSRVVHHHRKPSCAWVKPQ</sequence>
<evidence type="ECO:0000313" key="1">
    <source>
        <dbReference type="EMBL" id="MPC87678.1"/>
    </source>
</evidence>
<proteinExistence type="predicted"/>
<gene>
    <name evidence="1" type="ORF">E2C01_082550</name>
</gene>
<dbReference type="AlphaFoldDB" id="A0A5B7J435"/>
<comment type="caution">
    <text evidence="1">The sequence shown here is derived from an EMBL/GenBank/DDBJ whole genome shotgun (WGS) entry which is preliminary data.</text>
</comment>
<organism evidence="1 2">
    <name type="scientific">Portunus trituberculatus</name>
    <name type="common">Swimming crab</name>
    <name type="synonym">Neptunus trituberculatus</name>
    <dbReference type="NCBI Taxonomy" id="210409"/>
    <lineage>
        <taxon>Eukaryota</taxon>
        <taxon>Metazoa</taxon>
        <taxon>Ecdysozoa</taxon>
        <taxon>Arthropoda</taxon>
        <taxon>Crustacea</taxon>
        <taxon>Multicrustacea</taxon>
        <taxon>Malacostraca</taxon>
        <taxon>Eumalacostraca</taxon>
        <taxon>Eucarida</taxon>
        <taxon>Decapoda</taxon>
        <taxon>Pleocyemata</taxon>
        <taxon>Brachyura</taxon>
        <taxon>Eubrachyura</taxon>
        <taxon>Portunoidea</taxon>
        <taxon>Portunidae</taxon>
        <taxon>Portuninae</taxon>
        <taxon>Portunus</taxon>
    </lineage>
</organism>
<name>A0A5B7J435_PORTR</name>
<reference evidence="1 2" key="1">
    <citation type="submission" date="2019-05" db="EMBL/GenBank/DDBJ databases">
        <title>Another draft genome of Portunus trituberculatus and its Hox gene families provides insights of decapod evolution.</title>
        <authorList>
            <person name="Jeong J.-H."/>
            <person name="Song I."/>
            <person name="Kim S."/>
            <person name="Choi T."/>
            <person name="Kim D."/>
            <person name="Ryu S."/>
            <person name="Kim W."/>
        </authorList>
    </citation>
    <scope>NUCLEOTIDE SEQUENCE [LARGE SCALE GENOMIC DNA]</scope>
    <source>
        <tissue evidence="1">Muscle</tissue>
    </source>
</reference>